<protein>
    <submittedName>
        <fullName evidence="1">Uncharacterized protein</fullName>
    </submittedName>
</protein>
<sequence>MEPEELGDLLEPHSSMQLFQLTLNLISPVFQSKTFDKNLFPAHTDTRCEAEYRSNYNYNYYSNYNYSKYNYNYNCSKYNYNYYYSSNYYYYTNPHCSFHKPNDSANHHNSNYNHYTNHYNPRHLGFNQSKRNNLGSRTSLSMEAQNSSQRRIEGKITKCFTSQTGRLEEAKILQMGPPVPSCVEGAYLPTFVSPTPENRAQLYTPAGQALVINIRAEATQSNYTNTFLHSNLRCVIVTVGNAHIIALNMMISTTLSMEDDSDAILALIKKTLVNEGLPSTISLRLLSSGKVVVTTPSP</sequence>
<proteinExistence type="predicted"/>
<evidence type="ECO:0000313" key="1">
    <source>
        <dbReference type="EMBL" id="PWA13892.1"/>
    </source>
</evidence>
<evidence type="ECO:0000313" key="2">
    <source>
        <dbReference type="Proteomes" id="UP000250572"/>
    </source>
</evidence>
<dbReference type="Proteomes" id="UP000250572">
    <property type="component" value="Unassembled WGS sequence"/>
</dbReference>
<gene>
    <name evidence="1" type="ORF">CCH79_00018538</name>
</gene>
<comment type="caution">
    <text evidence="1">The sequence shown here is derived from an EMBL/GenBank/DDBJ whole genome shotgun (WGS) entry which is preliminary data.</text>
</comment>
<keyword evidence="2" id="KW-1185">Reference proteome</keyword>
<dbReference type="EMBL" id="NHOQ01002911">
    <property type="protein sequence ID" value="PWA13892.1"/>
    <property type="molecule type" value="Genomic_DNA"/>
</dbReference>
<reference evidence="1 2" key="1">
    <citation type="journal article" date="2018" name="G3 (Bethesda)">
        <title>A High-Quality Reference Genome for the Invasive Mosquitofish Gambusia affinis Using a Chicago Library.</title>
        <authorList>
            <person name="Hoffberg S.L."/>
            <person name="Troendle N.J."/>
            <person name="Glenn T.C."/>
            <person name="Mahmud O."/>
            <person name="Louha S."/>
            <person name="Chalopin D."/>
            <person name="Bennetzen J.L."/>
            <person name="Mauricio R."/>
        </authorList>
    </citation>
    <scope>NUCLEOTIDE SEQUENCE [LARGE SCALE GENOMIC DNA]</scope>
    <source>
        <strain evidence="1">NE01/NJP1002.9</strain>
        <tissue evidence="1">Muscle</tissue>
    </source>
</reference>
<accession>A0A315UN82</accession>
<dbReference type="AlphaFoldDB" id="A0A315UN82"/>
<organism evidence="1 2">
    <name type="scientific">Gambusia affinis</name>
    <name type="common">Western mosquitofish</name>
    <name type="synonym">Heterandria affinis</name>
    <dbReference type="NCBI Taxonomy" id="33528"/>
    <lineage>
        <taxon>Eukaryota</taxon>
        <taxon>Metazoa</taxon>
        <taxon>Chordata</taxon>
        <taxon>Craniata</taxon>
        <taxon>Vertebrata</taxon>
        <taxon>Euteleostomi</taxon>
        <taxon>Actinopterygii</taxon>
        <taxon>Neopterygii</taxon>
        <taxon>Teleostei</taxon>
        <taxon>Neoteleostei</taxon>
        <taxon>Acanthomorphata</taxon>
        <taxon>Ovalentaria</taxon>
        <taxon>Atherinomorphae</taxon>
        <taxon>Cyprinodontiformes</taxon>
        <taxon>Poeciliidae</taxon>
        <taxon>Poeciliinae</taxon>
        <taxon>Gambusia</taxon>
    </lineage>
</organism>
<name>A0A315UN82_GAMAF</name>